<comment type="caution">
    <text evidence="4">The sequence shown here is derived from an EMBL/GenBank/DDBJ whole genome shotgun (WGS) entry which is preliminary data.</text>
</comment>
<accession>A0AAV8S529</accession>
<dbReference type="InterPro" id="IPR022657">
    <property type="entry name" value="De-COase2_CS"/>
</dbReference>
<reference evidence="4 5" key="1">
    <citation type="submission" date="2021-09" db="EMBL/GenBank/DDBJ databases">
        <title>Genomic insights and catalytic innovation underlie evolution of tropane alkaloids biosynthesis.</title>
        <authorList>
            <person name="Wang Y.-J."/>
            <person name="Tian T."/>
            <person name="Huang J.-P."/>
            <person name="Huang S.-X."/>
        </authorList>
    </citation>
    <scope>NUCLEOTIDE SEQUENCE [LARGE SCALE GENOMIC DNA]</scope>
    <source>
        <strain evidence="4">KIB-2018</strain>
        <tissue evidence="4">Leaf</tissue>
    </source>
</reference>
<keyword evidence="2" id="KW-0663">Pyridoxal phosphate</keyword>
<dbReference type="Gene3D" id="3.20.20.10">
    <property type="entry name" value="Alanine racemase"/>
    <property type="match status" value="1"/>
</dbReference>
<dbReference type="InterPro" id="IPR029066">
    <property type="entry name" value="PLP-binding_barrel"/>
</dbReference>
<dbReference type="GO" id="GO:0008836">
    <property type="term" value="F:diaminopimelate decarboxylase activity"/>
    <property type="evidence" value="ECO:0007669"/>
    <property type="project" value="TreeGrafter"/>
</dbReference>
<dbReference type="SUPFAM" id="SSF51419">
    <property type="entry name" value="PLP-binding barrel"/>
    <property type="match status" value="1"/>
</dbReference>
<proteinExistence type="predicted"/>
<dbReference type="PANTHER" id="PTHR43727:SF2">
    <property type="entry name" value="GROUP IV DECARBOXYLASE"/>
    <property type="match status" value="1"/>
</dbReference>
<gene>
    <name evidence="4" type="ORF">K2173_008864</name>
</gene>
<dbReference type="Proteomes" id="UP001159364">
    <property type="component" value="Unassembled WGS sequence"/>
</dbReference>
<dbReference type="EMBL" id="JAIWQS010000215">
    <property type="protein sequence ID" value="KAJ8747220.1"/>
    <property type="molecule type" value="Genomic_DNA"/>
</dbReference>
<evidence type="ECO:0000256" key="2">
    <source>
        <dbReference type="ARBA" id="ARBA00022898"/>
    </source>
</evidence>
<organism evidence="4 5">
    <name type="scientific">Erythroxylum novogranatense</name>
    <dbReference type="NCBI Taxonomy" id="1862640"/>
    <lineage>
        <taxon>Eukaryota</taxon>
        <taxon>Viridiplantae</taxon>
        <taxon>Streptophyta</taxon>
        <taxon>Embryophyta</taxon>
        <taxon>Tracheophyta</taxon>
        <taxon>Spermatophyta</taxon>
        <taxon>Magnoliopsida</taxon>
        <taxon>eudicotyledons</taxon>
        <taxon>Gunneridae</taxon>
        <taxon>Pentapetalae</taxon>
        <taxon>rosids</taxon>
        <taxon>fabids</taxon>
        <taxon>Malpighiales</taxon>
        <taxon>Erythroxylaceae</taxon>
        <taxon>Erythroxylum</taxon>
    </lineage>
</organism>
<comment type="cofactor">
    <cofactor evidence="1">
        <name>pyridoxal 5'-phosphate</name>
        <dbReference type="ChEBI" id="CHEBI:597326"/>
    </cofactor>
</comment>
<dbReference type="GO" id="GO:0009089">
    <property type="term" value="P:lysine biosynthetic process via diaminopimelate"/>
    <property type="evidence" value="ECO:0007669"/>
    <property type="project" value="TreeGrafter"/>
</dbReference>
<dbReference type="AlphaFoldDB" id="A0AAV8S529"/>
<keyword evidence="3" id="KW-0456">Lyase</keyword>
<evidence type="ECO:0000256" key="3">
    <source>
        <dbReference type="ARBA" id="ARBA00023239"/>
    </source>
</evidence>
<protein>
    <submittedName>
        <fullName evidence="4">Uncharacterized protein</fullName>
    </submittedName>
</protein>
<sequence length="106" mass="12065">MEDGGDVEDAIRGLDGWNLIARVVRLCVEWTKVDIFQDAVVLMVKYIDRIREQGFEVYYLNIGGGLGIKYFHADAVLPSPRDLKDTVQVAWMDKHAPFVTKNLPLE</sequence>
<evidence type="ECO:0000313" key="5">
    <source>
        <dbReference type="Proteomes" id="UP001159364"/>
    </source>
</evidence>
<evidence type="ECO:0000256" key="1">
    <source>
        <dbReference type="ARBA" id="ARBA00001933"/>
    </source>
</evidence>
<name>A0AAV8S529_9ROSI</name>
<dbReference type="PROSITE" id="PS00879">
    <property type="entry name" value="ODR_DC_2_2"/>
    <property type="match status" value="1"/>
</dbReference>
<keyword evidence="5" id="KW-1185">Reference proteome</keyword>
<dbReference type="GO" id="GO:0009507">
    <property type="term" value="C:chloroplast"/>
    <property type="evidence" value="ECO:0007669"/>
    <property type="project" value="TreeGrafter"/>
</dbReference>
<dbReference type="PANTHER" id="PTHR43727">
    <property type="entry name" value="DIAMINOPIMELATE DECARBOXYLASE"/>
    <property type="match status" value="1"/>
</dbReference>
<evidence type="ECO:0000313" key="4">
    <source>
        <dbReference type="EMBL" id="KAJ8747220.1"/>
    </source>
</evidence>